<organism evidence="1 2">
    <name type="scientific">Xiphophorus couchianus</name>
    <name type="common">Monterrey platyfish</name>
    <dbReference type="NCBI Taxonomy" id="32473"/>
    <lineage>
        <taxon>Eukaryota</taxon>
        <taxon>Metazoa</taxon>
        <taxon>Chordata</taxon>
        <taxon>Craniata</taxon>
        <taxon>Vertebrata</taxon>
        <taxon>Euteleostomi</taxon>
        <taxon>Actinopterygii</taxon>
        <taxon>Neopterygii</taxon>
        <taxon>Teleostei</taxon>
        <taxon>Neoteleostei</taxon>
        <taxon>Acanthomorphata</taxon>
        <taxon>Ovalentaria</taxon>
        <taxon>Atherinomorphae</taxon>
        <taxon>Cyprinodontiformes</taxon>
        <taxon>Poeciliidae</taxon>
        <taxon>Poeciliinae</taxon>
        <taxon>Xiphophorus</taxon>
    </lineage>
</organism>
<sequence length="70" mass="8113">YSLCKLPCVQSVIMCYNLEIVYFCYFHSVLTLKCPKGRKYYSATARQANPPHRGVFSSFVQTYIKVHSLL</sequence>
<name>A0A3B5KWD4_9TELE</name>
<keyword evidence="2" id="KW-1185">Reference proteome</keyword>
<dbReference type="Ensembl" id="ENSXCOT00000004481.1">
    <property type="protein sequence ID" value="ENSXCOP00000004428.1"/>
    <property type="gene ID" value="ENSXCOG00000003497.1"/>
</dbReference>
<evidence type="ECO:0000313" key="2">
    <source>
        <dbReference type="Proteomes" id="UP000261380"/>
    </source>
</evidence>
<protein>
    <submittedName>
        <fullName evidence="1">Uncharacterized protein</fullName>
    </submittedName>
</protein>
<reference evidence="1" key="2">
    <citation type="submission" date="2025-09" db="UniProtKB">
        <authorList>
            <consortium name="Ensembl"/>
        </authorList>
    </citation>
    <scope>IDENTIFICATION</scope>
</reference>
<proteinExistence type="predicted"/>
<evidence type="ECO:0000313" key="1">
    <source>
        <dbReference type="Ensembl" id="ENSXCOP00000004428.1"/>
    </source>
</evidence>
<dbReference type="AlphaFoldDB" id="A0A3B5KWD4"/>
<dbReference type="Proteomes" id="UP000261380">
    <property type="component" value="Unplaced"/>
</dbReference>
<dbReference type="GeneTree" id="ENSGT01110000271558"/>
<accession>A0A3B5KWD4</accession>
<reference evidence="1" key="1">
    <citation type="submission" date="2025-08" db="UniProtKB">
        <authorList>
            <consortium name="Ensembl"/>
        </authorList>
    </citation>
    <scope>IDENTIFICATION</scope>
</reference>